<dbReference type="EMBL" id="MFIV01000177">
    <property type="protein sequence ID" value="OGF98048.1"/>
    <property type="molecule type" value="Genomic_DNA"/>
</dbReference>
<gene>
    <name evidence="1" type="ORF">A2Z86_04830</name>
</gene>
<reference evidence="1 2" key="1">
    <citation type="journal article" date="2016" name="Nat. Commun.">
        <title>Thousands of microbial genomes shed light on interconnected biogeochemical processes in an aquifer system.</title>
        <authorList>
            <person name="Anantharaman K."/>
            <person name="Brown C.T."/>
            <person name="Hug L.A."/>
            <person name="Sharon I."/>
            <person name="Castelle C.J."/>
            <person name="Probst A.J."/>
            <person name="Thomas B.C."/>
            <person name="Singh A."/>
            <person name="Wilkins M.J."/>
            <person name="Karaoz U."/>
            <person name="Brodie E.L."/>
            <person name="Williams K.H."/>
            <person name="Hubbard S.S."/>
            <person name="Banfield J.F."/>
        </authorList>
    </citation>
    <scope>NUCLEOTIDE SEQUENCE [LARGE SCALE GENOMIC DNA]</scope>
</reference>
<evidence type="ECO:0000313" key="2">
    <source>
        <dbReference type="Proteomes" id="UP000176992"/>
    </source>
</evidence>
<accession>A0A1F5YCY6</accession>
<sequence length="145" mass="15964">MSDLLQVFLSGVEDMAKSMKIHAADIEKKTGSESELVEKVEALTARVEKLIGLLEEKLGTAIKVQPAKGKRMMDIKQRINEIIAQHPEGIRPPQLARIIGTKVQNLYPHLKAAVQNGTLLKDSSGSYLIGPAKEKTRPVKARKSK</sequence>
<protein>
    <submittedName>
        <fullName evidence="1">Uncharacterized protein</fullName>
    </submittedName>
</protein>
<dbReference type="Proteomes" id="UP000176992">
    <property type="component" value="Unassembled WGS sequence"/>
</dbReference>
<name>A0A1F5YCY6_9BACT</name>
<dbReference type="AlphaFoldDB" id="A0A1F5YCY6"/>
<proteinExistence type="predicted"/>
<evidence type="ECO:0000313" key="1">
    <source>
        <dbReference type="EMBL" id="OGF98048.1"/>
    </source>
</evidence>
<comment type="caution">
    <text evidence="1">The sequence shown here is derived from an EMBL/GenBank/DDBJ whole genome shotgun (WGS) entry which is preliminary data.</text>
</comment>
<organism evidence="1 2">
    <name type="scientific">Candidatus Glassbacteria bacterium GWA2_58_10</name>
    <dbReference type="NCBI Taxonomy" id="1817865"/>
    <lineage>
        <taxon>Bacteria</taxon>
        <taxon>Candidatus Glassiibacteriota</taxon>
    </lineage>
</organism>